<evidence type="ECO:0000256" key="7">
    <source>
        <dbReference type="SAM" id="Phobius"/>
    </source>
</evidence>
<dbReference type="Gene3D" id="1.20.1560.10">
    <property type="entry name" value="ABC transporter type 1, transmembrane domain"/>
    <property type="match status" value="1"/>
</dbReference>
<dbReference type="SMART" id="SM00382">
    <property type="entry name" value="AAA"/>
    <property type="match status" value="1"/>
</dbReference>
<name>A0A9D1G0K8_9FIRM</name>
<dbReference type="GO" id="GO:0005524">
    <property type="term" value="F:ATP binding"/>
    <property type="evidence" value="ECO:0007669"/>
    <property type="project" value="UniProtKB-KW"/>
</dbReference>
<evidence type="ECO:0000256" key="1">
    <source>
        <dbReference type="ARBA" id="ARBA00004651"/>
    </source>
</evidence>
<dbReference type="InterPro" id="IPR003439">
    <property type="entry name" value="ABC_transporter-like_ATP-bd"/>
</dbReference>
<dbReference type="PANTHER" id="PTHR24221">
    <property type="entry name" value="ATP-BINDING CASSETTE SUB-FAMILY B"/>
    <property type="match status" value="1"/>
</dbReference>
<dbReference type="Gene3D" id="3.40.50.300">
    <property type="entry name" value="P-loop containing nucleotide triphosphate hydrolases"/>
    <property type="match status" value="1"/>
</dbReference>
<reference evidence="9" key="2">
    <citation type="journal article" date="2021" name="PeerJ">
        <title>Extensive microbial diversity within the chicken gut microbiome revealed by metagenomics and culture.</title>
        <authorList>
            <person name="Gilroy R."/>
            <person name="Ravi A."/>
            <person name="Getino M."/>
            <person name="Pursley I."/>
            <person name="Horton D.L."/>
            <person name="Alikhan N.F."/>
            <person name="Baker D."/>
            <person name="Gharbi K."/>
            <person name="Hall N."/>
            <person name="Watson M."/>
            <person name="Adriaenssens E.M."/>
            <person name="Foster-Nyarko E."/>
            <person name="Jarju S."/>
            <person name="Secka A."/>
            <person name="Antonio M."/>
            <person name="Oren A."/>
            <person name="Chaudhuri R.R."/>
            <person name="La Ragione R."/>
            <person name="Hildebrand F."/>
            <person name="Pallen M.J."/>
        </authorList>
    </citation>
    <scope>NUCLEOTIDE SEQUENCE</scope>
    <source>
        <strain evidence="9">13766</strain>
    </source>
</reference>
<feature type="transmembrane region" description="Helical" evidence="7">
    <location>
        <begin position="143"/>
        <end position="160"/>
    </location>
</feature>
<evidence type="ECO:0000259" key="8">
    <source>
        <dbReference type="PROSITE" id="PS50893"/>
    </source>
</evidence>
<keyword evidence="3" id="KW-0547">Nucleotide-binding</keyword>
<evidence type="ECO:0000256" key="6">
    <source>
        <dbReference type="ARBA" id="ARBA00023136"/>
    </source>
</evidence>
<sequence length="592" mass="64762">MKLKAILADNAYLLKIVFRHARGYAALTVCTAILIAADNVAANALMPRYLTDALARRAPLREICSVLALMAALLCARFTLRALQEKCLRPRALVRLREAALPPLYEKAASVDLAHYDDPRFGDAFVLAAREADERAMKAFDTAVRLFSTLLMTAGYAGAIASLEPYAFLPVALYVAVSLLIDARRAHITHDCDAALKPHERRRESAQRIFTLPDFAKELRVFPIAGPVFAMLNRALTGARDQRLASGRRLLRLGLIDELATEQLILNGGVYGYLAFAALVRHSISVGGMLSLAFATENTIWRMRDIAVLLPEMASHALYARDLRAFYETQSHIASGTRLPPSHGTLELQNVGFAYDSGVPVLKGVNLTLRPGEKLALVGENGAGKSTIVKLLLRLYEPAEGAILLDGVPIREYDLPRYRALFATAMQDFHIFAASLAENVAMDVEVDEARAMAALRRANFPDSVPLAAQMTREFVSQGTVLSGGQAQRLATARALYHERPFLVLDEPSAALDPLAEARFNRTFAENAAGKSSLFISHRLSTVTLADRICVLEGGRVAEEGTHEALLRKNGLYARMWRAQAGTYARGIPASRA</sequence>
<dbReference type="InterPro" id="IPR039421">
    <property type="entry name" value="Type_1_exporter"/>
</dbReference>
<feature type="transmembrane region" description="Helical" evidence="7">
    <location>
        <begin position="60"/>
        <end position="80"/>
    </location>
</feature>
<dbReference type="Proteomes" id="UP000824140">
    <property type="component" value="Unassembled WGS sequence"/>
</dbReference>
<comment type="caution">
    <text evidence="9">The sequence shown here is derived from an EMBL/GenBank/DDBJ whole genome shotgun (WGS) entry which is preliminary data.</text>
</comment>
<dbReference type="PROSITE" id="PS50893">
    <property type="entry name" value="ABC_TRANSPORTER_2"/>
    <property type="match status" value="1"/>
</dbReference>
<evidence type="ECO:0000313" key="9">
    <source>
        <dbReference type="EMBL" id="HIS92884.1"/>
    </source>
</evidence>
<dbReference type="Pfam" id="PF00005">
    <property type="entry name" value="ABC_tran"/>
    <property type="match status" value="1"/>
</dbReference>
<evidence type="ECO:0000256" key="5">
    <source>
        <dbReference type="ARBA" id="ARBA00022989"/>
    </source>
</evidence>
<proteinExistence type="predicted"/>
<dbReference type="InterPro" id="IPR003593">
    <property type="entry name" value="AAA+_ATPase"/>
</dbReference>
<dbReference type="GO" id="GO:0005886">
    <property type="term" value="C:plasma membrane"/>
    <property type="evidence" value="ECO:0007669"/>
    <property type="project" value="UniProtKB-SubCell"/>
</dbReference>
<keyword evidence="6 7" id="KW-0472">Membrane</keyword>
<evidence type="ECO:0000313" key="10">
    <source>
        <dbReference type="Proteomes" id="UP000824140"/>
    </source>
</evidence>
<dbReference type="GO" id="GO:0034040">
    <property type="term" value="F:ATPase-coupled lipid transmembrane transporter activity"/>
    <property type="evidence" value="ECO:0007669"/>
    <property type="project" value="TreeGrafter"/>
</dbReference>
<dbReference type="PANTHER" id="PTHR24221:SF646">
    <property type="entry name" value="HAEMOLYSIN SECRETION ATP-BINDING PROTEIN"/>
    <property type="match status" value="1"/>
</dbReference>
<accession>A0A9D1G0K8</accession>
<comment type="subcellular location">
    <subcellularLocation>
        <location evidence="1">Cell membrane</location>
        <topology evidence="1">Multi-pass membrane protein</topology>
    </subcellularLocation>
</comment>
<reference evidence="9" key="1">
    <citation type="submission" date="2020-10" db="EMBL/GenBank/DDBJ databases">
        <authorList>
            <person name="Gilroy R."/>
        </authorList>
    </citation>
    <scope>NUCLEOTIDE SEQUENCE</scope>
    <source>
        <strain evidence="9">13766</strain>
    </source>
</reference>
<dbReference type="InterPro" id="IPR027417">
    <property type="entry name" value="P-loop_NTPase"/>
</dbReference>
<keyword evidence="2 7" id="KW-0812">Transmembrane</keyword>
<keyword evidence="4 9" id="KW-0067">ATP-binding</keyword>
<feature type="domain" description="ABC transporter" evidence="8">
    <location>
        <begin position="346"/>
        <end position="578"/>
    </location>
</feature>
<organism evidence="9 10">
    <name type="scientific">Candidatus Alectryocaccomicrobium excrementavium</name>
    <dbReference type="NCBI Taxonomy" id="2840668"/>
    <lineage>
        <taxon>Bacteria</taxon>
        <taxon>Bacillati</taxon>
        <taxon>Bacillota</taxon>
        <taxon>Clostridia</taxon>
        <taxon>Candidatus Alectryocaccomicrobium</taxon>
    </lineage>
</organism>
<feature type="transmembrane region" description="Helical" evidence="7">
    <location>
        <begin position="21"/>
        <end position="40"/>
    </location>
</feature>
<evidence type="ECO:0000256" key="2">
    <source>
        <dbReference type="ARBA" id="ARBA00022692"/>
    </source>
</evidence>
<dbReference type="AlphaFoldDB" id="A0A9D1G0K8"/>
<keyword evidence="5 7" id="KW-1133">Transmembrane helix</keyword>
<dbReference type="SUPFAM" id="SSF52540">
    <property type="entry name" value="P-loop containing nucleoside triphosphate hydrolases"/>
    <property type="match status" value="1"/>
</dbReference>
<dbReference type="GO" id="GO:0016887">
    <property type="term" value="F:ATP hydrolysis activity"/>
    <property type="evidence" value="ECO:0007669"/>
    <property type="project" value="InterPro"/>
</dbReference>
<dbReference type="EMBL" id="DVJN01000155">
    <property type="protein sequence ID" value="HIS92884.1"/>
    <property type="molecule type" value="Genomic_DNA"/>
</dbReference>
<evidence type="ECO:0000256" key="3">
    <source>
        <dbReference type="ARBA" id="ARBA00022741"/>
    </source>
</evidence>
<evidence type="ECO:0000256" key="4">
    <source>
        <dbReference type="ARBA" id="ARBA00022840"/>
    </source>
</evidence>
<protein>
    <submittedName>
        <fullName evidence="9">ABC transporter ATP-binding protein</fullName>
    </submittedName>
</protein>
<dbReference type="SUPFAM" id="SSF90123">
    <property type="entry name" value="ABC transporter transmembrane region"/>
    <property type="match status" value="1"/>
</dbReference>
<dbReference type="InterPro" id="IPR036640">
    <property type="entry name" value="ABC1_TM_sf"/>
</dbReference>
<gene>
    <name evidence="9" type="ORF">IAA84_07725</name>
</gene>